<name>A0A6J8EDR5_MYTCO</name>
<keyword evidence="2" id="KW-0812">Transmembrane</keyword>
<dbReference type="Proteomes" id="UP000507470">
    <property type="component" value="Unassembled WGS sequence"/>
</dbReference>
<feature type="region of interest" description="Disordered" evidence="1">
    <location>
        <begin position="145"/>
        <end position="167"/>
    </location>
</feature>
<keyword evidence="4" id="KW-1185">Reference proteome</keyword>
<organism evidence="3 4">
    <name type="scientific">Mytilus coruscus</name>
    <name type="common">Sea mussel</name>
    <dbReference type="NCBI Taxonomy" id="42192"/>
    <lineage>
        <taxon>Eukaryota</taxon>
        <taxon>Metazoa</taxon>
        <taxon>Spiralia</taxon>
        <taxon>Lophotrochozoa</taxon>
        <taxon>Mollusca</taxon>
        <taxon>Bivalvia</taxon>
        <taxon>Autobranchia</taxon>
        <taxon>Pteriomorphia</taxon>
        <taxon>Mytilida</taxon>
        <taxon>Mytiloidea</taxon>
        <taxon>Mytilidae</taxon>
        <taxon>Mytilinae</taxon>
        <taxon>Mytilus</taxon>
    </lineage>
</organism>
<sequence>MFIDIEAKLYKERAQNGSKSGGDKTTKNGRNNDQNRNKDNTKKIFKHGAIVGISVGVTGIIISFLTILINICIRRRRSNQKKRRQLTRLQSVDQRTNMRNRGSFPSSSNIGGHNCLLDPLVPKHGNAGYYQSRLLPEVKRFSVAQGDEKVSNESDEDKIESPKDMNVDQKKQIEEVRDIVIYHSDLTNNKNQLGFDNTTNNVTPEVGDQIY</sequence>
<evidence type="ECO:0000256" key="2">
    <source>
        <dbReference type="SAM" id="Phobius"/>
    </source>
</evidence>
<protein>
    <submittedName>
        <fullName evidence="3">Uncharacterized protein</fullName>
    </submittedName>
</protein>
<reference evidence="3 4" key="1">
    <citation type="submission" date="2020-06" db="EMBL/GenBank/DDBJ databases">
        <authorList>
            <person name="Li R."/>
            <person name="Bekaert M."/>
        </authorList>
    </citation>
    <scope>NUCLEOTIDE SEQUENCE [LARGE SCALE GENOMIC DNA]</scope>
    <source>
        <strain evidence="4">wild</strain>
    </source>
</reference>
<keyword evidence="2" id="KW-1133">Transmembrane helix</keyword>
<feature type="transmembrane region" description="Helical" evidence="2">
    <location>
        <begin position="49"/>
        <end position="73"/>
    </location>
</feature>
<accession>A0A6J8EDR5</accession>
<feature type="region of interest" description="Disordered" evidence="1">
    <location>
        <begin position="13"/>
        <end position="40"/>
    </location>
</feature>
<proteinExistence type="predicted"/>
<keyword evidence="2" id="KW-0472">Membrane</keyword>
<gene>
    <name evidence="3" type="ORF">MCOR_50239</name>
</gene>
<evidence type="ECO:0000313" key="3">
    <source>
        <dbReference type="EMBL" id="CAC5417755.1"/>
    </source>
</evidence>
<dbReference type="AlphaFoldDB" id="A0A6J8EDR5"/>
<evidence type="ECO:0000256" key="1">
    <source>
        <dbReference type="SAM" id="MobiDB-lite"/>
    </source>
</evidence>
<evidence type="ECO:0000313" key="4">
    <source>
        <dbReference type="Proteomes" id="UP000507470"/>
    </source>
</evidence>
<dbReference type="EMBL" id="CACVKT020008806">
    <property type="protein sequence ID" value="CAC5417755.1"/>
    <property type="molecule type" value="Genomic_DNA"/>
</dbReference>